<reference evidence="3" key="1">
    <citation type="journal article" date="2020" name="Nature">
        <title>Giant virus diversity and host interactions through global metagenomics.</title>
        <authorList>
            <person name="Schulz F."/>
            <person name="Roux S."/>
            <person name="Paez-Espino D."/>
            <person name="Jungbluth S."/>
            <person name="Walsh D.A."/>
            <person name="Denef V.J."/>
            <person name="McMahon K.D."/>
            <person name="Konstantinidis K.T."/>
            <person name="Eloe-Fadrosh E.A."/>
            <person name="Kyrpides N.C."/>
            <person name="Woyke T."/>
        </authorList>
    </citation>
    <scope>NUCLEOTIDE SEQUENCE</scope>
    <source>
        <strain evidence="3">GVMAG-M-3300023179-86</strain>
    </source>
</reference>
<sequence>MSTQNLNTIPEITFDAFIGAMNLEKEFEAENIVAENIECPICMDPIDGNKNSVVTECGHKFHCSCLMKNSCHNGFDCPMCRSAMVEDMEEDDDDDEEEEEYEYNNSMSDYSGGDDDEGSETDENADRENIDVIVIEDLDCLLDNMCFYTNANLSNHDAGLRGFSVEHSIMVMLKLTGNDDLMDNDERDVIHADTEKIVKLIDIYRRTRILNDHFKKQAEKVSQRKEQEMFAQEDVKIEIDVSEKPVMTVDESIQKIKHVLKEISELNSYEFNLMKQVTPEIFHNKHKRTNISEFLRTLNLGNPRIGKNLFMENKNLIDEALNLLECKEKNE</sequence>
<dbReference type="Gene3D" id="3.30.40.10">
    <property type="entry name" value="Zinc/RING finger domain, C3HC4 (zinc finger)"/>
    <property type="match status" value="1"/>
</dbReference>
<dbReference type="Pfam" id="PF13639">
    <property type="entry name" value="zf-RING_2"/>
    <property type="match status" value="1"/>
</dbReference>
<dbReference type="InterPro" id="IPR013083">
    <property type="entry name" value="Znf_RING/FYVE/PHD"/>
</dbReference>
<dbReference type="SUPFAM" id="SSF57850">
    <property type="entry name" value="RING/U-box"/>
    <property type="match status" value="1"/>
</dbReference>
<dbReference type="EMBL" id="MN739916">
    <property type="protein sequence ID" value="QHT77272.1"/>
    <property type="molecule type" value="Genomic_DNA"/>
</dbReference>
<proteinExistence type="predicted"/>
<feature type="domain" description="RING-type" evidence="2">
    <location>
        <begin position="39"/>
        <end position="81"/>
    </location>
</feature>
<name>A0A6C0H9J0_9ZZZZ</name>
<protein>
    <recommendedName>
        <fullName evidence="2">RING-type domain-containing protein</fullName>
    </recommendedName>
</protein>
<dbReference type="PROSITE" id="PS50089">
    <property type="entry name" value="ZF_RING_2"/>
    <property type="match status" value="1"/>
</dbReference>
<feature type="region of interest" description="Disordered" evidence="1">
    <location>
        <begin position="88"/>
        <end position="128"/>
    </location>
</feature>
<organism evidence="3">
    <name type="scientific">viral metagenome</name>
    <dbReference type="NCBI Taxonomy" id="1070528"/>
    <lineage>
        <taxon>unclassified sequences</taxon>
        <taxon>metagenomes</taxon>
        <taxon>organismal metagenomes</taxon>
    </lineage>
</organism>
<evidence type="ECO:0000259" key="2">
    <source>
        <dbReference type="PROSITE" id="PS50089"/>
    </source>
</evidence>
<dbReference type="InterPro" id="IPR001841">
    <property type="entry name" value="Znf_RING"/>
</dbReference>
<dbReference type="AlphaFoldDB" id="A0A6C0H9J0"/>
<dbReference type="SMART" id="SM00184">
    <property type="entry name" value="RING"/>
    <property type="match status" value="1"/>
</dbReference>
<feature type="compositionally biased region" description="Acidic residues" evidence="1">
    <location>
        <begin position="112"/>
        <end position="123"/>
    </location>
</feature>
<accession>A0A6C0H9J0</accession>
<evidence type="ECO:0000256" key="1">
    <source>
        <dbReference type="SAM" id="MobiDB-lite"/>
    </source>
</evidence>
<feature type="compositionally biased region" description="Acidic residues" evidence="1">
    <location>
        <begin position="88"/>
        <end position="102"/>
    </location>
</feature>
<evidence type="ECO:0000313" key="3">
    <source>
        <dbReference type="EMBL" id="QHT77272.1"/>
    </source>
</evidence>